<dbReference type="InterPro" id="IPR016181">
    <property type="entry name" value="Acyl_CoA_acyltransferase"/>
</dbReference>
<dbReference type="Gene3D" id="3.40.630.30">
    <property type="match status" value="1"/>
</dbReference>
<dbReference type="InterPro" id="IPR050832">
    <property type="entry name" value="Bact_Acetyltransf"/>
</dbReference>
<dbReference type="PANTHER" id="PTHR43877:SF2">
    <property type="entry name" value="AMINOALKYLPHOSPHONATE N-ACETYLTRANSFERASE-RELATED"/>
    <property type="match status" value="1"/>
</dbReference>
<dbReference type="PROSITE" id="PS51186">
    <property type="entry name" value="GNAT"/>
    <property type="match status" value="1"/>
</dbReference>
<keyword evidence="1" id="KW-0808">Transferase</keyword>
<dbReference type="GO" id="GO:0016747">
    <property type="term" value="F:acyltransferase activity, transferring groups other than amino-acyl groups"/>
    <property type="evidence" value="ECO:0007669"/>
    <property type="project" value="InterPro"/>
</dbReference>
<dbReference type="RefSeq" id="WP_188821620.1">
    <property type="nucleotide sequence ID" value="NZ_BMHH01000002.1"/>
</dbReference>
<protein>
    <submittedName>
        <fullName evidence="4">N-acetyltransferase</fullName>
    </submittedName>
</protein>
<dbReference type="Proteomes" id="UP000646478">
    <property type="component" value="Unassembled WGS sequence"/>
</dbReference>
<organism evidence="4 5">
    <name type="scientific">Brucella endophytica</name>
    <dbReference type="NCBI Taxonomy" id="1963359"/>
    <lineage>
        <taxon>Bacteria</taxon>
        <taxon>Pseudomonadati</taxon>
        <taxon>Pseudomonadota</taxon>
        <taxon>Alphaproteobacteria</taxon>
        <taxon>Hyphomicrobiales</taxon>
        <taxon>Brucellaceae</taxon>
        <taxon>Brucella/Ochrobactrum group</taxon>
        <taxon>Brucella</taxon>
    </lineage>
</organism>
<proteinExistence type="predicted"/>
<name>A0A916S478_9HYPH</name>
<evidence type="ECO:0000256" key="1">
    <source>
        <dbReference type="ARBA" id="ARBA00022679"/>
    </source>
</evidence>
<dbReference type="EMBL" id="BMHH01000002">
    <property type="protein sequence ID" value="GGA82662.1"/>
    <property type="molecule type" value="Genomic_DNA"/>
</dbReference>
<feature type="domain" description="N-acetyltransferase" evidence="3">
    <location>
        <begin position="1"/>
        <end position="163"/>
    </location>
</feature>
<dbReference type="InterPro" id="IPR000182">
    <property type="entry name" value="GNAT_dom"/>
</dbReference>
<dbReference type="PANTHER" id="PTHR43877">
    <property type="entry name" value="AMINOALKYLPHOSPHONATE N-ACETYLTRANSFERASE-RELATED-RELATED"/>
    <property type="match status" value="1"/>
</dbReference>
<accession>A0A916S478</accession>
<dbReference type="Pfam" id="PF13673">
    <property type="entry name" value="Acetyltransf_10"/>
    <property type="match status" value="1"/>
</dbReference>
<reference evidence="4" key="2">
    <citation type="submission" date="2020-09" db="EMBL/GenBank/DDBJ databases">
        <authorList>
            <person name="Sun Q."/>
            <person name="Zhou Y."/>
        </authorList>
    </citation>
    <scope>NUCLEOTIDE SEQUENCE</scope>
    <source>
        <strain evidence="4">CGMCC 1.15082</strain>
    </source>
</reference>
<sequence>MWLRTATKDDIPAVRELLVETWHATFDDVFGVETVNAITNKWHSDEALRKQLSKPYSEFILADDGSDLYGMAFASQGDQTFASLHQLYVRPDRQRQGVGGLLLVEIESAFPNVRKLRLEVIEKNTNALRFYEAKGYTRTGSVVENWGEPNSGITVLTMEKALADWSL</sequence>
<evidence type="ECO:0000313" key="4">
    <source>
        <dbReference type="EMBL" id="GGA82662.1"/>
    </source>
</evidence>
<evidence type="ECO:0000259" key="3">
    <source>
        <dbReference type="PROSITE" id="PS51186"/>
    </source>
</evidence>
<keyword evidence="2" id="KW-0012">Acyltransferase</keyword>
<dbReference type="AlphaFoldDB" id="A0A916S478"/>
<dbReference type="SUPFAM" id="SSF55729">
    <property type="entry name" value="Acyl-CoA N-acyltransferases (Nat)"/>
    <property type="match status" value="1"/>
</dbReference>
<gene>
    <name evidence="4" type="ORF">GCM10011491_07610</name>
</gene>
<comment type="caution">
    <text evidence="4">The sequence shown here is derived from an EMBL/GenBank/DDBJ whole genome shotgun (WGS) entry which is preliminary data.</text>
</comment>
<evidence type="ECO:0000256" key="2">
    <source>
        <dbReference type="ARBA" id="ARBA00023315"/>
    </source>
</evidence>
<evidence type="ECO:0000313" key="5">
    <source>
        <dbReference type="Proteomes" id="UP000646478"/>
    </source>
</evidence>
<dbReference type="CDD" id="cd04301">
    <property type="entry name" value="NAT_SF"/>
    <property type="match status" value="1"/>
</dbReference>
<reference evidence="4" key="1">
    <citation type="journal article" date="2014" name="Int. J. Syst. Evol. Microbiol.">
        <title>Complete genome sequence of Corynebacterium casei LMG S-19264T (=DSM 44701T), isolated from a smear-ripened cheese.</title>
        <authorList>
            <consortium name="US DOE Joint Genome Institute (JGI-PGF)"/>
            <person name="Walter F."/>
            <person name="Albersmeier A."/>
            <person name="Kalinowski J."/>
            <person name="Ruckert C."/>
        </authorList>
    </citation>
    <scope>NUCLEOTIDE SEQUENCE</scope>
    <source>
        <strain evidence="4">CGMCC 1.15082</strain>
    </source>
</reference>
<keyword evidence="5" id="KW-1185">Reference proteome</keyword>